<dbReference type="EMBL" id="BK015718">
    <property type="protein sequence ID" value="DAE21802.1"/>
    <property type="molecule type" value="Genomic_DNA"/>
</dbReference>
<feature type="domain" description="Peptidase S74" evidence="3">
    <location>
        <begin position="877"/>
        <end position="995"/>
    </location>
</feature>
<dbReference type="CDD" id="cd19958">
    <property type="entry name" value="pyocin_knob"/>
    <property type="match status" value="1"/>
</dbReference>
<name>A0A8S5QS52_9CAUD</name>
<keyword evidence="2" id="KW-0946">Virion</keyword>
<reference evidence="4" key="1">
    <citation type="journal article" date="2021" name="Proc. Natl. Acad. Sci. U.S.A.">
        <title>A Catalog of Tens of Thousands of Viruses from Human Metagenomes Reveals Hidden Associations with Chronic Diseases.</title>
        <authorList>
            <person name="Tisza M.J."/>
            <person name="Buck C.B."/>
        </authorList>
    </citation>
    <scope>NUCLEOTIDE SEQUENCE</scope>
    <source>
        <strain evidence="4">CtoNH1</strain>
    </source>
</reference>
<comment type="subcellular location">
    <subcellularLocation>
        <location evidence="1">Virion</location>
    </subcellularLocation>
</comment>
<evidence type="ECO:0000256" key="1">
    <source>
        <dbReference type="ARBA" id="ARBA00004328"/>
    </source>
</evidence>
<evidence type="ECO:0000259" key="3">
    <source>
        <dbReference type="PROSITE" id="PS51688"/>
    </source>
</evidence>
<dbReference type="GO" id="GO:0098015">
    <property type="term" value="C:virus tail"/>
    <property type="evidence" value="ECO:0007669"/>
    <property type="project" value="UniProtKB-KW"/>
</dbReference>
<organism evidence="4">
    <name type="scientific">Myoviridae sp. ctoNH1</name>
    <dbReference type="NCBI Taxonomy" id="2826695"/>
    <lineage>
        <taxon>Viruses</taxon>
        <taxon>Duplodnaviria</taxon>
        <taxon>Heunggongvirae</taxon>
        <taxon>Uroviricota</taxon>
        <taxon>Caudoviricetes</taxon>
    </lineage>
</organism>
<evidence type="ECO:0000313" key="4">
    <source>
        <dbReference type="EMBL" id="DAE21802.1"/>
    </source>
</evidence>
<accession>A0A8S5QS52</accession>
<protein>
    <submittedName>
        <fullName evidence="4">Endosialidase chaperone</fullName>
    </submittedName>
</protein>
<dbReference type="PROSITE" id="PS51688">
    <property type="entry name" value="ICA"/>
    <property type="match status" value="1"/>
</dbReference>
<dbReference type="Pfam" id="PF13884">
    <property type="entry name" value="Peptidase_S74"/>
    <property type="match status" value="1"/>
</dbReference>
<proteinExistence type="predicted"/>
<dbReference type="InterPro" id="IPR030392">
    <property type="entry name" value="S74_ICA"/>
</dbReference>
<keyword evidence="2" id="KW-1227">Viral tail protein</keyword>
<evidence type="ECO:0000256" key="2">
    <source>
        <dbReference type="ARBA" id="ARBA00022732"/>
    </source>
</evidence>
<sequence length="1002" mass="107496">MADIFSGNGLRIFYNTDTGNRTPQSVNNTEINEIAAFPILQIESQTKTFETYDSDYETKLLAEQDTAPISIVVNYTGDESQQFLDERANDQEEFQLIINYRQSEGTLDSAILNGSISGAARSGNQDAVVTKTYTFQTTEVVSRPVTTNSLLPLMQGDYGVGSNGLDVPQYETDTVTGNGFIKIPSSMPGNPASSDLLGIGNVDSTSTTALVMTKSGTLSIFAKNQSTAWTRIYTATQMDARYVPLTRTVNRKPLSTDIVLTPDDVGAVPVERTVNGYVLGKGDVVLSKGDVGLPEVHNAKQLVQASNLSDVPDVPAARNNLGLGTMATQNANQVTITGGNATFNSSANNPLTLVSANPTIKFQDTDAGSTPYVIVNDLQSFRIQETNTGGANVFSYDAGSKKSVINNLVLSNALGMESGGTGATTAAGARSALDVYSRYESDVRYVDGTGDTMTGQLVVPVAQGLRTAVNAGMWASLSSESSHAMIWRHNNDKSIKADEFFGINGSSQLLFRQAVDSVGNSIDRQIYHTGFNPTAKDVGAFSSNVNALQAGNNLNSFDGTKEGKYYCNFNSSATPSNNYPVQVAGVLIVYQNNAITPNSCTQLYYPFERDDVYMRRCYYSSATSSNVWSPWVRTYGTSADRRSDMGLGNSAVLNVGTVAGTVAAGNDLRLSTIDGKSGGAISGNIYASQSNAIGVLTQVGGNKTIILQNSPNDGVTGGYVNNISGNWYRDYWQLGLVRSATAAMNTIQMNVVSPELGQAASFMWYPSGVSHAEKHDASGQMGSWNAPGDSGVSPYFVRTTTNNDSGFAAALTFGTSSTGGYGLSTSIGAISGGNNAWPSVAMYCYGDNRYGRAFVFNPVNADISSWSSAVGGFDGQSYIYQKNPNCDIKLKDDVDYTDGKVAFNNIMQIKPATYVYKADEKRRVRRGVIAQDMQAIDPEYVKLLKFNEEIEGEDTIEQLTLDSNPIMLDNLLATNYLGGLVLEQQKQIDELKALVQSLLANK</sequence>